<dbReference type="InterPro" id="IPR053139">
    <property type="entry name" value="Surface_bspA-like"/>
</dbReference>
<accession>A0A060R7W1</accession>
<reference evidence="1 2" key="1">
    <citation type="journal article" date="2015" name="Genome Announc.">
        <title>Complete Genome Sequence of the Novel Leech Symbiont Mucinivorans hirudinis M3T.</title>
        <authorList>
            <person name="Nelson M.C."/>
            <person name="Bomar L."/>
            <person name="Graf J."/>
        </authorList>
    </citation>
    <scope>NUCLEOTIDE SEQUENCE [LARGE SCALE GENOMIC DNA]</scope>
    <source>
        <strain evidence="2">M3</strain>
    </source>
</reference>
<organism evidence="1 2">
    <name type="scientific">Mucinivorans hirudinis</name>
    <dbReference type="NCBI Taxonomy" id="1433126"/>
    <lineage>
        <taxon>Bacteria</taxon>
        <taxon>Pseudomonadati</taxon>
        <taxon>Bacteroidota</taxon>
        <taxon>Bacteroidia</taxon>
        <taxon>Bacteroidales</taxon>
        <taxon>Rikenellaceae</taxon>
        <taxon>Mucinivorans</taxon>
    </lineage>
</organism>
<evidence type="ECO:0000313" key="2">
    <source>
        <dbReference type="Proteomes" id="UP000027616"/>
    </source>
</evidence>
<name>A0A060R7W1_9BACT</name>
<protein>
    <submittedName>
        <fullName evidence="1">Cell surface protein</fullName>
    </submittedName>
</protein>
<dbReference type="AlphaFoldDB" id="A0A060R7W1"/>
<dbReference type="PANTHER" id="PTHR45661:SF3">
    <property type="entry name" value="IG-LIKE DOMAIN-CONTAINING PROTEIN"/>
    <property type="match status" value="1"/>
</dbReference>
<dbReference type="InterPro" id="IPR032675">
    <property type="entry name" value="LRR_dom_sf"/>
</dbReference>
<proteinExistence type="predicted"/>
<dbReference type="PATRIC" id="fig|1433126.3.peg.1358"/>
<dbReference type="OrthoDB" id="1054496at2"/>
<dbReference type="KEGG" id="rbc:BN938_1374"/>
<sequence>MKKLLLFMGAVALLASCNKQLDTQTEEKMDAKGIVFSADLGTDTKAQFDPFETPDKAFFWYAEEDQIKIFYNNAEISYNPVSQNTSGYKDNFRTFYKATRSALNGVFTATGYNWLWFLQDGAKNQSKKASFRAVWPTSVVVDANVENATLPYYNTTVEGGSYYQNNVEGSLPAQNMFMWAEQVDYVASPFNNNCNNVTNNLKLTFERPYTAMVFRTENYDGYKDFLGDLLAVKLETMGKKKADGTIVKDPSLIFFGTSATYNFKDKVITTSADASPISLISKWTSWQWKDDAKLYLPINSVKRDFTEKYEVTYLFQNVELNKKYETSNNWPKTYGNFVKAPVLDIKAEPYIVTNGPDRSLIVNSGNLANTLNSAKTAVVWNGVDVDFTEFENIVIYSAQNDANLALLKKFTQAEIVSIELVENIPAQTFNGMTSLKKVVLPNVVTIANNAFPTGLSLETVVLPKWTGNTQLENNNTFARLFNKVSLKYADLSALTKIGEEFNTDFISFRNFNKLEEIKLKDGIVVNRNAFYGATNLDKVNAKVDLINAQSAFYGCSALTEIEILGSIGAQAFQGSSIKNVTGVINAQAPSNNIGDQAFEGVTSLEKFLVTGYAEVGFESFKGCTKLVEVAGQPIKVGVSAFEDCNKLPKLDVSKLTTIGVSAFKGTTLFKNTTGNTGLVFDVLTAIPASAFEGNGASVFHFKAVTSITGANALNAPNASQMKFDEKFTISDVQPFGTTTNVTLWINKGMRDNTSGTTIQGNTLKWSTSKSAKFISITNN</sequence>
<dbReference type="EMBL" id="HG934468">
    <property type="protein sequence ID" value="CDN31461.1"/>
    <property type="molecule type" value="Genomic_DNA"/>
</dbReference>
<dbReference type="PANTHER" id="PTHR45661">
    <property type="entry name" value="SURFACE ANTIGEN"/>
    <property type="match status" value="1"/>
</dbReference>
<dbReference type="PROSITE" id="PS51257">
    <property type="entry name" value="PROKAR_LIPOPROTEIN"/>
    <property type="match status" value="1"/>
</dbReference>
<dbReference type="Pfam" id="PF13306">
    <property type="entry name" value="LRR_5"/>
    <property type="match status" value="2"/>
</dbReference>
<gene>
    <name evidence="1" type="ORF">BN938_1374</name>
</gene>
<dbReference type="Proteomes" id="UP000027616">
    <property type="component" value="Chromosome I"/>
</dbReference>
<dbReference type="InterPro" id="IPR026906">
    <property type="entry name" value="LRR_5"/>
</dbReference>
<dbReference type="HOGENOM" id="CLU_358137_0_0_10"/>
<evidence type="ECO:0000313" key="1">
    <source>
        <dbReference type="EMBL" id="CDN31461.1"/>
    </source>
</evidence>
<dbReference type="SUPFAM" id="SSF52058">
    <property type="entry name" value="L domain-like"/>
    <property type="match status" value="1"/>
</dbReference>
<keyword evidence="2" id="KW-1185">Reference proteome</keyword>
<dbReference type="eggNOG" id="COG5492">
    <property type="taxonomic scope" value="Bacteria"/>
</dbReference>
<dbReference type="Gene3D" id="3.80.10.10">
    <property type="entry name" value="Ribonuclease Inhibitor"/>
    <property type="match status" value="2"/>
</dbReference>